<keyword evidence="2" id="KW-1185">Reference proteome</keyword>
<sequence>MDSQILVEQSCQRQTRKNHTFGPCASLGQLTAKELYDESKKNLTVSFKQKDDVIIVENWKKYNVDVSNPNFQIQYNHKSNTGCWNICVTF</sequence>
<gene>
    <name evidence="1" type="ORF">PSON_ATCC_30995.1.T0710210</name>
</gene>
<comment type="caution">
    <text evidence="1">The sequence shown here is derived from an EMBL/GenBank/DDBJ whole genome shotgun (WGS) entry which is preliminary data.</text>
</comment>
<organism evidence="1 2">
    <name type="scientific">Paramecium sonneborni</name>
    <dbReference type="NCBI Taxonomy" id="65129"/>
    <lineage>
        <taxon>Eukaryota</taxon>
        <taxon>Sar</taxon>
        <taxon>Alveolata</taxon>
        <taxon>Ciliophora</taxon>
        <taxon>Intramacronucleata</taxon>
        <taxon>Oligohymenophorea</taxon>
        <taxon>Peniculida</taxon>
        <taxon>Parameciidae</taxon>
        <taxon>Paramecium</taxon>
    </lineage>
</organism>
<dbReference type="EMBL" id="CAJJDN010000071">
    <property type="protein sequence ID" value="CAD8099226.1"/>
    <property type="molecule type" value="Genomic_DNA"/>
</dbReference>
<evidence type="ECO:0000313" key="1">
    <source>
        <dbReference type="EMBL" id="CAD8099226.1"/>
    </source>
</evidence>
<dbReference type="AlphaFoldDB" id="A0A8S1P805"/>
<accession>A0A8S1P805</accession>
<protein>
    <submittedName>
        <fullName evidence="1">Uncharacterized protein</fullName>
    </submittedName>
</protein>
<dbReference type="OrthoDB" id="285527at2759"/>
<proteinExistence type="predicted"/>
<reference evidence="1" key="1">
    <citation type="submission" date="2021-01" db="EMBL/GenBank/DDBJ databases">
        <authorList>
            <consortium name="Genoscope - CEA"/>
            <person name="William W."/>
        </authorList>
    </citation>
    <scope>NUCLEOTIDE SEQUENCE</scope>
</reference>
<dbReference type="Proteomes" id="UP000692954">
    <property type="component" value="Unassembled WGS sequence"/>
</dbReference>
<name>A0A8S1P805_9CILI</name>
<evidence type="ECO:0000313" key="2">
    <source>
        <dbReference type="Proteomes" id="UP000692954"/>
    </source>
</evidence>